<dbReference type="RefSeq" id="WP_013187861.1">
    <property type="nucleotide sequence ID" value="NC_014230.1"/>
</dbReference>
<evidence type="ECO:0000259" key="2">
    <source>
        <dbReference type="Pfam" id="PF13548"/>
    </source>
</evidence>
<dbReference type="HOGENOM" id="CLU_086377_1_1_10"/>
<feature type="transmembrane region" description="Helical" evidence="1">
    <location>
        <begin position="76"/>
        <end position="96"/>
    </location>
</feature>
<sequence length="192" mass="20287">MGLEFYLSICLGIGLAASVGFRVFLPLLVLSIAAYYNVIPLQDNWLWIGHSTTIVTLAVATVFEILAYYIPFFDNLLDTISVPLAAVAGTCVMFATMADVDPLLMWVLAIIAGGGTAGFISGTTSATRAASSATTGGIANPVISTVETIGATTLSLTALIFPLLALVFVVIIIFSAKKLYTKLFSKKKPVTR</sequence>
<gene>
    <name evidence="3" type="ordered locus">CA2559_10588</name>
</gene>
<feature type="domain" description="DUF4126" evidence="2">
    <location>
        <begin position="9"/>
        <end position="179"/>
    </location>
</feature>
<evidence type="ECO:0000313" key="4">
    <source>
        <dbReference type="Proteomes" id="UP000002297"/>
    </source>
</evidence>
<dbReference type="GeneID" id="89453855"/>
<accession>A3U9J0</accession>
<name>A3U9J0_CROAH</name>
<dbReference type="eggNOG" id="ENOG5031U0Y">
    <property type="taxonomic scope" value="Bacteria"/>
</dbReference>
<feature type="transmembrane region" description="Helical" evidence="1">
    <location>
        <begin position="103"/>
        <end position="122"/>
    </location>
</feature>
<protein>
    <recommendedName>
        <fullName evidence="2">DUF4126 domain-containing protein</fullName>
    </recommendedName>
</protein>
<dbReference type="Proteomes" id="UP000002297">
    <property type="component" value="Chromosome"/>
</dbReference>
<dbReference type="InterPro" id="IPR025196">
    <property type="entry name" value="DUF4126"/>
</dbReference>
<proteinExistence type="predicted"/>
<dbReference type="KEGG" id="cat:CA2559_10588"/>
<evidence type="ECO:0000313" key="3">
    <source>
        <dbReference type="EMBL" id="EAP86476.1"/>
    </source>
</evidence>
<keyword evidence="1" id="KW-0472">Membrane</keyword>
<feature type="transmembrane region" description="Helical" evidence="1">
    <location>
        <begin position="6"/>
        <end position="33"/>
    </location>
</feature>
<feature type="transmembrane region" description="Helical" evidence="1">
    <location>
        <begin position="45"/>
        <end position="70"/>
    </location>
</feature>
<evidence type="ECO:0000256" key="1">
    <source>
        <dbReference type="SAM" id="Phobius"/>
    </source>
</evidence>
<dbReference type="Pfam" id="PF13548">
    <property type="entry name" value="DUF4126"/>
    <property type="match status" value="1"/>
</dbReference>
<dbReference type="OrthoDB" id="288613at2"/>
<dbReference type="EMBL" id="CP002046">
    <property type="protein sequence ID" value="EAP86476.1"/>
    <property type="molecule type" value="Genomic_DNA"/>
</dbReference>
<dbReference type="STRING" id="216432.CA2559_10588"/>
<keyword evidence="4" id="KW-1185">Reference proteome</keyword>
<feature type="transmembrane region" description="Helical" evidence="1">
    <location>
        <begin position="154"/>
        <end position="176"/>
    </location>
</feature>
<organism evidence="3 4">
    <name type="scientific">Croceibacter atlanticus (strain ATCC BAA-628 / JCM 21780 / CIP 108009 / IAM 15332 / KCTC 12090 / HTCC2559)</name>
    <dbReference type="NCBI Taxonomy" id="216432"/>
    <lineage>
        <taxon>Bacteria</taxon>
        <taxon>Pseudomonadati</taxon>
        <taxon>Bacteroidota</taxon>
        <taxon>Flavobacteriia</taxon>
        <taxon>Flavobacteriales</taxon>
        <taxon>Flavobacteriaceae</taxon>
        <taxon>Croceibacter</taxon>
    </lineage>
</organism>
<keyword evidence="1" id="KW-0812">Transmembrane</keyword>
<keyword evidence="1" id="KW-1133">Transmembrane helix</keyword>
<reference evidence="3 4" key="1">
    <citation type="journal article" date="2010" name="J. Bacteriol.">
        <title>The complete genome sequence of Croceibacter atlanticus HTCC2559T.</title>
        <authorList>
            <person name="Oh H.M."/>
            <person name="Kang I."/>
            <person name="Ferriera S."/>
            <person name="Giovannoni S.J."/>
            <person name="Cho J.C."/>
        </authorList>
    </citation>
    <scope>NUCLEOTIDE SEQUENCE [LARGE SCALE GENOMIC DNA]</scope>
    <source>
        <strain evidence="4">ATCC BAA-628 / HTCC2559 / KCTC 12090</strain>
    </source>
</reference>
<dbReference type="AlphaFoldDB" id="A3U9J0"/>